<dbReference type="InterPro" id="IPR000594">
    <property type="entry name" value="ThiF_NAD_FAD-bd"/>
</dbReference>
<dbReference type="InterPro" id="IPR012729">
    <property type="entry name" value="ThiF_fam2"/>
</dbReference>
<dbReference type="GO" id="GO:0061504">
    <property type="term" value="P:cyclic threonylcarbamoyladenosine biosynthetic process"/>
    <property type="evidence" value="ECO:0007669"/>
    <property type="project" value="TreeGrafter"/>
</dbReference>
<dbReference type="SUPFAM" id="SSF69572">
    <property type="entry name" value="Activating enzymes of the ubiquitin-like proteins"/>
    <property type="match status" value="1"/>
</dbReference>
<proteinExistence type="predicted"/>
<dbReference type="STRING" id="32024.GCA_000788295_00900"/>
<reference evidence="2 3" key="1">
    <citation type="submission" date="2018-06" db="EMBL/GenBank/DDBJ databases">
        <authorList>
            <consortium name="Pathogen Informatics"/>
            <person name="Doyle S."/>
        </authorList>
    </citation>
    <scope>NUCLEOTIDE SEQUENCE [LARGE SCALE GENOMIC DNA]</scope>
    <source>
        <strain evidence="2 3">NCTC12475</strain>
    </source>
</reference>
<dbReference type="Gene3D" id="3.40.50.720">
    <property type="entry name" value="NAD(P)-binding Rossmann-like Domain"/>
    <property type="match status" value="1"/>
</dbReference>
<sequence length="216" mass="23873">MDNLNEFLKDKDKFYYEISKRNSPNSINLLKNARIGIAGAGGIGSNLALNLARVGVGNIHIIDFDSVELVNLNRQNFCLKDVGKLKVEALKEHILAINPFINVVCQNIKITSSNASEIFRNDEIVCEAFDDENAKSMLVDEILSNYDDKFVVASSGLAGYKIRDEFGVKSFGNRLFVCGDFSDDDIYEYGVMSPKVCMCAALCANVVLNLILKGKL</sequence>
<dbReference type="Pfam" id="PF00899">
    <property type="entry name" value="ThiF"/>
    <property type="match status" value="1"/>
</dbReference>
<dbReference type="PANTHER" id="PTHR43267">
    <property type="entry name" value="TRNA THREONYLCARBAMOYLADENOSINE DEHYDRATASE"/>
    <property type="match status" value="1"/>
</dbReference>
<dbReference type="NCBIfam" id="NF006395">
    <property type="entry name" value="PRK08644.1"/>
    <property type="match status" value="1"/>
</dbReference>
<evidence type="ECO:0000313" key="2">
    <source>
        <dbReference type="EMBL" id="SUX11353.1"/>
    </source>
</evidence>
<protein>
    <submittedName>
        <fullName evidence="2">Thiamine biosynthesis protein ThiF</fullName>
    </submittedName>
</protein>
<dbReference type="GO" id="GO:0008641">
    <property type="term" value="F:ubiquitin-like modifier activating enzyme activity"/>
    <property type="evidence" value="ECO:0007669"/>
    <property type="project" value="InterPro"/>
</dbReference>
<name>A0A381DKW6_9BACT</name>
<dbReference type="InterPro" id="IPR035985">
    <property type="entry name" value="Ubiquitin-activating_enz"/>
</dbReference>
<dbReference type="NCBIfam" id="TIGR02354">
    <property type="entry name" value="thiF_fam2"/>
    <property type="match status" value="1"/>
</dbReference>
<dbReference type="PANTHER" id="PTHR43267:SF3">
    <property type="entry name" value="THIF PROTEIN"/>
    <property type="match status" value="1"/>
</dbReference>
<dbReference type="RefSeq" id="WP_161492207.1">
    <property type="nucleotide sequence ID" value="NZ_CP043427.1"/>
</dbReference>
<dbReference type="GeneID" id="93090214"/>
<gene>
    <name evidence="2" type="primary">thiF_2</name>
    <name evidence="2" type="ORF">NCTC12475_01573</name>
</gene>
<accession>A0A381DKW6</accession>
<feature type="domain" description="THIF-type NAD/FAD binding fold" evidence="1">
    <location>
        <begin position="28"/>
        <end position="159"/>
    </location>
</feature>
<dbReference type="Proteomes" id="UP000254920">
    <property type="component" value="Unassembled WGS sequence"/>
</dbReference>
<dbReference type="InterPro" id="IPR045886">
    <property type="entry name" value="ThiF/MoeB/HesA"/>
</dbReference>
<keyword evidence="3" id="KW-1185">Reference proteome</keyword>
<evidence type="ECO:0000313" key="3">
    <source>
        <dbReference type="Proteomes" id="UP000254920"/>
    </source>
</evidence>
<dbReference type="GO" id="GO:0061503">
    <property type="term" value="F:tRNA threonylcarbamoyladenosine dehydratase"/>
    <property type="evidence" value="ECO:0007669"/>
    <property type="project" value="TreeGrafter"/>
</dbReference>
<dbReference type="AlphaFoldDB" id="A0A381DKW6"/>
<organism evidence="2 3">
    <name type="scientific">Campylobacter sputorum subsp. sputorum</name>
    <dbReference type="NCBI Taxonomy" id="32024"/>
    <lineage>
        <taxon>Bacteria</taxon>
        <taxon>Pseudomonadati</taxon>
        <taxon>Campylobacterota</taxon>
        <taxon>Epsilonproteobacteria</taxon>
        <taxon>Campylobacterales</taxon>
        <taxon>Campylobacteraceae</taxon>
        <taxon>Campylobacter</taxon>
    </lineage>
</organism>
<evidence type="ECO:0000259" key="1">
    <source>
        <dbReference type="Pfam" id="PF00899"/>
    </source>
</evidence>
<dbReference type="EMBL" id="UFVD01000001">
    <property type="protein sequence ID" value="SUX11353.1"/>
    <property type="molecule type" value="Genomic_DNA"/>
</dbReference>